<dbReference type="EMBL" id="LSBJ02000004">
    <property type="protein sequence ID" value="OAQ65839.1"/>
    <property type="molecule type" value="Genomic_DNA"/>
</dbReference>
<dbReference type="KEGG" id="pchm:VFPPC_07482"/>
<evidence type="ECO:0000256" key="1">
    <source>
        <dbReference type="ARBA" id="ARBA00004141"/>
    </source>
</evidence>
<evidence type="ECO:0000256" key="3">
    <source>
        <dbReference type="ARBA" id="ARBA00022692"/>
    </source>
</evidence>
<keyword evidence="3 6" id="KW-0812">Transmembrane</keyword>
<feature type="transmembrane region" description="Helical" evidence="6">
    <location>
        <begin position="159"/>
        <end position="179"/>
    </location>
</feature>
<evidence type="ECO:0000256" key="6">
    <source>
        <dbReference type="SAM" id="Phobius"/>
    </source>
</evidence>
<dbReference type="PANTHER" id="PTHR23501">
    <property type="entry name" value="MAJOR FACILITATOR SUPERFAMILY"/>
    <property type="match status" value="1"/>
</dbReference>
<dbReference type="AlphaFoldDB" id="A0A179FLG6"/>
<evidence type="ECO:0000256" key="5">
    <source>
        <dbReference type="ARBA" id="ARBA00023136"/>
    </source>
</evidence>
<dbReference type="PROSITE" id="PS50850">
    <property type="entry name" value="MFS"/>
    <property type="match status" value="1"/>
</dbReference>
<feature type="transmembrane region" description="Helical" evidence="6">
    <location>
        <begin position="290"/>
        <end position="310"/>
    </location>
</feature>
<accession>A0A179FLG6</accession>
<dbReference type="SUPFAM" id="SSF103473">
    <property type="entry name" value="MFS general substrate transporter"/>
    <property type="match status" value="1"/>
</dbReference>
<dbReference type="CDD" id="cd17502">
    <property type="entry name" value="MFS_Azr1_MDR_like"/>
    <property type="match status" value="1"/>
</dbReference>
<feature type="transmembrane region" description="Helical" evidence="6">
    <location>
        <begin position="250"/>
        <end position="269"/>
    </location>
</feature>
<sequence length="594" mass="64472">MPLFWIHRTELHRLFALDYDFVAFRKMETISGKQASSSSIHVLTHGQDATSDKIPVESERISHGDGLFAEDNDIERSDSSLNVVKYIAGWELVGLIAGLTLACFLILLDVSILVTAIPHIITDFHSHTDVGWWASMYSLSIAVFLPLSGKVYTCFHVKWTFLAFFLIFEIGSLISGLAISSVVFIIGRAIAGIGTSGIQTGAFAIIVASAPLAKRPSLLGIMMGVCQVGLGSGPLVGGALTEYMTWRRCFLINIPIGATCVLLILLVRIPDRRSQQDKQPNSFSVSQLDLPGFFLLTLFATMVLVALQFGGQMLSWTSTTVIGLLCGGGAAFTAFIAWECRAGDGAMIPLPLIQKRQVWMSCLSMMLLFSTILASSYYLAVYFESVKGMTPFNSAVSSLPVVMSQLVGSVSSGYFVQRIGYYLPVMLVCALLTVIGHYLLSTLSLDSSTIKWAGYQILLGFSRGIGLQMPIVAINAHSPPSLTSLATSTLLFFQTFGGSVFISVAISLFNNRLRQELLARVPEQDVGRIIHAGAIGIDKVVPKEILTDVLTSYARGVSAVFYLLIAVSGCLCLTSCGMRWTDIRNCSEHGRDES</sequence>
<dbReference type="InterPro" id="IPR036259">
    <property type="entry name" value="MFS_trans_sf"/>
</dbReference>
<feature type="transmembrane region" description="Helical" evidence="6">
    <location>
        <begin position="452"/>
        <end position="473"/>
    </location>
</feature>
<dbReference type="GeneID" id="28850325"/>
<protein>
    <submittedName>
        <fullName evidence="8">MFS multidrug transporter</fullName>
    </submittedName>
</protein>
<dbReference type="RefSeq" id="XP_018142926.1">
    <property type="nucleotide sequence ID" value="XM_018286331.1"/>
</dbReference>
<feature type="transmembrane region" description="Helical" evidence="6">
    <location>
        <begin position="185"/>
        <end position="206"/>
    </location>
</feature>
<feature type="transmembrane region" description="Helical" evidence="6">
    <location>
        <begin position="218"/>
        <end position="238"/>
    </location>
</feature>
<comment type="caution">
    <text evidence="8">The sequence shown here is derived from an EMBL/GenBank/DDBJ whole genome shotgun (WGS) entry which is preliminary data.</text>
</comment>
<feature type="transmembrane region" description="Helical" evidence="6">
    <location>
        <begin position="421"/>
        <end position="440"/>
    </location>
</feature>
<evidence type="ECO:0000313" key="9">
    <source>
        <dbReference type="Proteomes" id="UP000078397"/>
    </source>
</evidence>
<dbReference type="Proteomes" id="UP000078397">
    <property type="component" value="Unassembled WGS sequence"/>
</dbReference>
<dbReference type="InterPro" id="IPR020846">
    <property type="entry name" value="MFS_dom"/>
</dbReference>
<dbReference type="GO" id="GO:0005886">
    <property type="term" value="C:plasma membrane"/>
    <property type="evidence" value="ECO:0007669"/>
    <property type="project" value="TreeGrafter"/>
</dbReference>
<dbReference type="PRINTS" id="PR01036">
    <property type="entry name" value="TCRTETB"/>
</dbReference>
<feature type="transmembrane region" description="Helical" evidence="6">
    <location>
        <begin position="92"/>
        <end position="118"/>
    </location>
</feature>
<name>A0A179FLG6_METCM</name>
<dbReference type="PANTHER" id="PTHR23501:SF193">
    <property type="entry name" value="MULTIDRUG TRANSPORTER, PUTATIVE (AFU_ORTHOLOGUE AFUA_8G00940)-RELATED"/>
    <property type="match status" value="1"/>
</dbReference>
<gene>
    <name evidence="8" type="ORF">VFPPC_07482</name>
</gene>
<evidence type="ECO:0000313" key="8">
    <source>
        <dbReference type="EMBL" id="OAQ65839.1"/>
    </source>
</evidence>
<evidence type="ECO:0000259" key="7">
    <source>
        <dbReference type="PROSITE" id="PS50850"/>
    </source>
</evidence>
<feature type="domain" description="Major facilitator superfamily (MFS) profile" evidence="7">
    <location>
        <begin position="95"/>
        <end position="570"/>
    </location>
</feature>
<keyword evidence="4 6" id="KW-1133">Transmembrane helix</keyword>
<dbReference type="InterPro" id="IPR011701">
    <property type="entry name" value="MFS"/>
</dbReference>
<dbReference type="GO" id="GO:0022857">
    <property type="term" value="F:transmembrane transporter activity"/>
    <property type="evidence" value="ECO:0007669"/>
    <property type="project" value="InterPro"/>
</dbReference>
<feature type="transmembrane region" description="Helical" evidence="6">
    <location>
        <begin position="485"/>
        <end position="509"/>
    </location>
</feature>
<organism evidence="8 9">
    <name type="scientific">Pochonia chlamydosporia 170</name>
    <dbReference type="NCBI Taxonomy" id="1380566"/>
    <lineage>
        <taxon>Eukaryota</taxon>
        <taxon>Fungi</taxon>
        <taxon>Dikarya</taxon>
        <taxon>Ascomycota</taxon>
        <taxon>Pezizomycotina</taxon>
        <taxon>Sordariomycetes</taxon>
        <taxon>Hypocreomycetidae</taxon>
        <taxon>Hypocreales</taxon>
        <taxon>Clavicipitaceae</taxon>
        <taxon>Pochonia</taxon>
    </lineage>
</organism>
<keyword evidence="9" id="KW-1185">Reference proteome</keyword>
<comment type="subcellular location">
    <subcellularLocation>
        <location evidence="1">Membrane</location>
        <topology evidence="1">Multi-pass membrane protein</topology>
    </subcellularLocation>
</comment>
<feature type="transmembrane region" description="Helical" evidence="6">
    <location>
        <begin position="316"/>
        <end position="338"/>
    </location>
</feature>
<evidence type="ECO:0000256" key="2">
    <source>
        <dbReference type="ARBA" id="ARBA00007520"/>
    </source>
</evidence>
<feature type="transmembrane region" description="Helical" evidence="6">
    <location>
        <begin position="130"/>
        <end position="147"/>
    </location>
</feature>
<reference evidence="8 9" key="1">
    <citation type="journal article" date="2016" name="PLoS Pathog.">
        <title>Biosynthesis of antibiotic leucinostatins in bio-control fungus Purpureocillium lilacinum and their inhibition on phytophthora revealed by genome mining.</title>
        <authorList>
            <person name="Wang G."/>
            <person name="Liu Z."/>
            <person name="Lin R."/>
            <person name="Li E."/>
            <person name="Mao Z."/>
            <person name="Ling J."/>
            <person name="Yang Y."/>
            <person name="Yin W.B."/>
            <person name="Xie B."/>
        </authorList>
    </citation>
    <scope>NUCLEOTIDE SEQUENCE [LARGE SCALE GENOMIC DNA]</scope>
    <source>
        <strain evidence="8">170</strain>
    </source>
</reference>
<feature type="transmembrane region" description="Helical" evidence="6">
    <location>
        <begin position="559"/>
        <end position="581"/>
    </location>
</feature>
<dbReference type="Pfam" id="PF07690">
    <property type="entry name" value="MFS_1"/>
    <property type="match status" value="1"/>
</dbReference>
<dbReference type="Gene3D" id="1.20.1250.20">
    <property type="entry name" value="MFS general substrate transporter like domains"/>
    <property type="match status" value="1"/>
</dbReference>
<evidence type="ECO:0000256" key="4">
    <source>
        <dbReference type="ARBA" id="ARBA00022989"/>
    </source>
</evidence>
<dbReference type="Gene3D" id="1.20.1720.10">
    <property type="entry name" value="Multidrug resistance protein D"/>
    <property type="match status" value="1"/>
</dbReference>
<comment type="similarity">
    <text evidence="2">Belongs to the major facilitator superfamily. TCR/Tet family.</text>
</comment>
<dbReference type="OrthoDB" id="10021397at2759"/>
<feature type="transmembrane region" description="Helical" evidence="6">
    <location>
        <begin position="358"/>
        <end position="383"/>
    </location>
</feature>
<proteinExistence type="inferred from homology"/>
<keyword evidence="5 6" id="KW-0472">Membrane</keyword>